<dbReference type="GO" id="GO:0006310">
    <property type="term" value="P:DNA recombination"/>
    <property type="evidence" value="ECO:0007669"/>
    <property type="project" value="UniProtKB-KW"/>
</dbReference>
<name>A0A8H7C725_AGABI</name>
<feature type="compositionally biased region" description="Basic residues" evidence="3">
    <location>
        <begin position="82"/>
        <end position="91"/>
    </location>
</feature>
<proteinExistence type="predicted"/>
<evidence type="ECO:0000256" key="3">
    <source>
        <dbReference type="SAM" id="MobiDB-lite"/>
    </source>
</evidence>
<dbReference type="InterPro" id="IPR010998">
    <property type="entry name" value="Integrase_recombinase_N"/>
</dbReference>
<gene>
    <name evidence="4" type="ORF">Agabi119p4_8594</name>
</gene>
<feature type="region of interest" description="Disordered" evidence="3">
    <location>
        <begin position="35"/>
        <end position="106"/>
    </location>
</feature>
<evidence type="ECO:0000256" key="2">
    <source>
        <dbReference type="ARBA" id="ARBA00023172"/>
    </source>
</evidence>
<reference evidence="4 5" key="1">
    <citation type="journal article" name="Sci. Rep.">
        <title>Telomere-to-telomere assembled and centromere annotated genomes of the two main subspecies of the button mushroom Agaricus bisporus reveal especially polymorphic chromosome ends.</title>
        <authorList>
            <person name="Sonnenberg A.S.M."/>
            <person name="Sedaghat-Telgerd N."/>
            <person name="Lavrijssen B."/>
            <person name="Ohm R.A."/>
            <person name="Hendrickx P.M."/>
            <person name="Scholtmeijer K."/>
            <person name="Baars J.J.P."/>
            <person name="van Peer A."/>
        </authorList>
    </citation>
    <scope>NUCLEOTIDE SEQUENCE [LARGE SCALE GENOMIC DNA]</scope>
    <source>
        <strain evidence="4 5">H119_p4</strain>
    </source>
</reference>
<feature type="compositionally biased region" description="Pro residues" evidence="3">
    <location>
        <begin position="1159"/>
        <end position="1169"/>
    </location>
</feature>
<feature type="compositionally biased region" description="Pro residues" evidence="3">
    <location>
        <begin position="60"/>
        <end position="77"/>
    </location>
</feature>
<dbReference type="Gene3D" id="1.10.150.130">
    <property type="match status" value="1"/>
</dbReference>
<protein>
    <submittedName>
        <fullName evidence="4">Uncharacterized protein</fullName>
    </submittedName>
</protein>
<dbReference type="GO" id="GO:0015074">
    <property type="term" value="P:DNA integration"/>
    <property type="evidence" value="ECO:0007669"/>
    <property type="project" value="InterPro"/>
</dbReference>
<evidence type="ECO:0000256" key="1">
    <source>
        <dbReference type="ARBA" id="ARBA00023125"/>
    </source>
</evidence>
<organism evidence="4 5">
    <name type="scientific">Agaricus bisporus var. burnettii</name>
    <dbReference type="NCBI Taxonomy" id="192524"/>
    <lineage>
        <taxon>Eukaryota</taxon>
        <taxon>Fungi</taxon>
        <taxon>Dikarya</taxon>
        <taxon>Basidiomycota</taxon>
        <taxon>Agaricomycotina</taxon>
        <taxon>Agaricomycetes</taxon>
        <taxon>Agaricomycetidae</taxon>
        <taxon>Agaricales</taxon>
        <taxon>Agaricineae</taxon>
        <taxon>Agaricaceae</taxon>
        <taxon>Agaricus</taxon>
    </lineage>
</organism>
<dbReference type="InterPro" id="IPR052055">
    <property type="entry name" value="Hepadnavirus_pol/RT"/>
</dbReference>
<accession>A0A8H7C725</accession>
<keyword evidence="2" id="KW-0233">DNA recombination</keyword>
<feature type="region of interest" description="Disordered" evidence="3">
    <location>
        <begin position="1134"/>
        <end position="1173"/>
    </location>
</feature>
<dbReference type="Proteomes" id="UP000629468">
    <property type="component" value="Unassembled WGS sequence"/>
</dbReference>
<dbReference type="GO" id="GO:0003677">
    <property type="term" value="F:DNA binding"/>
    <property type="evidence" value="ECO:0007669"/>
    <property type="project" value="UniProtKB-KW"/>
</dbReference>
<feature type="region of interest" description="Disordered" evidence="3">
    <location>
        <begin position="927"/>
        <end position="1005"/>
    </location>
</feature>
<dbReference type="PANTHER" id="PTHR33050">
    <property type="entry name" value="REVERSE TRANSCRIPTASE DOMAIN-CONTAINING PROTEIN"/>
    <property type="match status" value="1"/>
</dbReference>
<feature type="region of interest" description="Disordered" evidence="3">
    <location>
        <begin position="381"/>
        <end position="488"/>
    </location>
</feature>
<dbReference type="InterPro" id="IPR013762">
    <property type="entry name" value="Integrase-like_cat_sf"/>
</dbReference>
<sequence>MDPPNYADEVFTEIRQNLVAALNMTDEEAVEHLTAAWRQRNPAQPPLDQADAQPPRHAIPAPPPIPAIGDAPPPEDPPGTEKKKHAPKIKKGSSLPTTRTPDPSEHAIRKLRNFEYVELWYFTPKGCEAAAAHAIALDSDTFTISKTDSNLTLLPSRASSLPKNAIIQDQNLTYNEMSVAKNTLIVHMDKCGWPKDVVRMFMDFYVLLDTHAIRSQPQGDQAILIYQAEARKEWHRDLAVSKDQETFDLADINKMRLQEIADAIRISMHNQLITVSLQSPVPKLQVFSLVLLLSSQLLRKNFLYHVIITSPPRPLHYAFIIGPCIPCMRTPPLAPRLCPPATCTFHVATLLHTPHLSKMGISEILLAGGVLHLVPPLESVTGARGTSLRPHQTVETRGHARRGHFGPPHQPHVQHSALSAPHASAATHTTSPTASPLTNGTIRTQSDAPAPPKVISRTRTALSSAQTGKSHMVAETTPPPTPSNTSAPDVAVMTTELRAVLERRRLSPLTPYHVQEWAQLLDTSNLTSKYPDLCQMFINGFHAGVPAITSTYTPPNNASVKEHSYDFINVISTEFNKDRYLGPASKAQLEQLIGPFQTSPLSIIPKPNKPGKFRLIQNFSHPHFPIRSISSINYHIISDLYPCTWGTFNTIALIIDQLPPGSEGATRDVKEAYRTIPFHPSQWPGMVVKLHGEDAYAVDTQNAFGLASGGGIYGKVADAGADIMRAQGLGPITKWVDDHLFLRIPLAHLANFNQVRSKQAQTIKDNGGQRHSKGRLWFRGNTLENGKFEEYDEDHSHQIKDLSRTSPRSSHDASFSYAFQDIDHISTKLGIPWEREKDTPFSHIFTFIGLTWNLRTKTVSLPEQKKQKYLNALRDWQSSKTHTLNEAEKIHGKLLHATLASSTTRLSNPVPHPNIWLQIFFGGPQPYQTPTSSGQYNSQPPSSTYKLTPMPAPRQGSASLSEKDGELGGSSRDGTPPEQGRTSDGRSQWVSTSWQLPSSTRDRGVAITASSETTWVWSKGGGEAAVGTDPPTKSSNSSMNSVSPWIRISTQDTSLLPSTQQMVPREASMGHTTSSYPLHQFQNTSSPSSLTSTPPLFQSNKNWLERVPSPLQSQNLQEIQPATTEKTTIWIASHGKSPPETRSDETSPRFNAPLQTVPTPSPTSSPAPYKPSLTPFPSALRPHVLAKHRLVNWIPAPLPPPNPLDAEDRVRQVLIAGWDESTLNVYGTGLLTFHVFCDYKEIDEVNRTPISPDLLSLFIAALAGTYSASSIANYVAGLKAWHILNKLDWRVNDDEVKVLMRAAQKTAPPTAKRPKRTPFTTTIISTIHDHLNMRNPLHIAVYACLTTAFYATARLGELTVPNLNAFNSAVHPTRANLEDVTDRSGNKTTILHLPKSKTSPTGEDIYWTKQSGLTDPVTALEAHLDRNNPPADAHLFAYPYGKSFRPLTKRNFLAVVEDSISL</sequence>
<dbReference type="PANTHER" id="PTHR33050:SF7">
    <property type="entry name" value="RIBONUCLEASE H"/>
    <property type="match status" value="1"/>
</dbReference>
<feature type="compositionally biased region" description="Low complexity" evidence="3">
    <location>
        <begin position="415"/>
        <end position="438"/>
    </location>
</feature>
<feature type="region of interest" description="Disordered" evidence="3">
    <location>
        <begin position="1020"/>
        <end position="1041"/>
    </location>
</feature>
<dbReference type="EMBL" id="JABXXO010000011">
    <property type="protein sequence ID" value="KAF7764057.1"/>
    <property type="molecule type" value="Genomic_DNA"/>
</dbReference>
<feature type="compositionally biased region" description="Polar residues" evidence="3">
    <location>
        <begin position="927"/>
        <end position="946"/>
    </location>
</feature>
<dbReference type="InterPro" id="IPR011010">
    <property type="entry name" value="DNA_brk_join_enz"/>
</dbReference>
<comment type="caution">
    <text evidence="4">The sequence shown here is derived from an EMBL/GenBank/DDBJ whole genome shotgun (WGS) entry which is preliminary data.</text>
</comment>
<feature type="compositionally biased region" description="Basic and acidic residues" evidence="3">
    <location>
        <begin position="1137"/>
        <end position="1147"/>
    </location>
</feature>
<dbReference type="SUPFAM" id="SSF47823">
    <property type="entry name" value="lambda integrase-like, N-terminal domain"/>
    <property type="match status" value="1"/>
</dbReference>
<evidence type="ECO:0000313" key="5">
    <source>
        <dbReference type="Proteomes" id="UP000629468"/>
    </source>
</evidence>
<feature type="compositionally biased region" description="Polar residues" evidence="3">
    <location>
        <begin position="457"/>
        <end position="469"/>
    </location>
</feature>
<feature type="compositionally biased region" description="Low complexity" evidence="3">
    <location>
        <begin position="46"/>
        <end position="59"/>
    </location>
</feature>
<dbReference type="Gene3D" id="1.10.443.10">
    <property type="entry name" value="Intergrase catalytic core"/>
    <property type="match status" value="1"/>
</dbReference>
<keyword evidence="1" id="KW-0238">DNA-binding</keyword>
<evidence type="ECO:0000313" key="4">
    <source>
        <dbReference type="EMBL" id="KAF7764057.1"/>
    </source>
</evidence>
<dbReference type="SUPFAM" id="SSF56349">
    <property type="entry name" value="DNA breaking-rejoining enzymes"/>
    <property type="match status" value="1"/>
</dbReference>
<feature type="compositionally biased region" description="Polar residues" evidence="3">
    <location>
        <begin position="980"/>
        <end position="999"/>
    </location>
</feature>